<keyword evidence="1" id="KW-0812">Transmembrane</keyword>
<protein>
    <submittedName>
        <fullName evidence="2">PTS system, mannose-specific IID component</fullName>
    </submittedName>
</protein>
<dbReference type="GO" id="GO:0009401">
    <property type="term" value="P:phosphoenolpyruvate-dependent sugar phosphotransferase system"/>
    <property type="evidence" value="ECO:0007669"/>
    <property type="project" value="InterPro"/>
</dbReference>
<accession>A0A1W1X6X0</accession>
<dbReference type="PANTHER" id="PTHR32502">
    <property type="entry name" value="N-ACETYLGALACTOSAMINE PERMEASE II COMPONENT-RELATED"/>
    <property type="match status" value="1"/>
</dbReference>
<dbReference type="PROSITE" id="PS51108">
    <property type="entry name" value="PTS_EIID"/>
    <property type="match status" value="1"/>
</dbReference>
<dbReference type="InterPro" id="IPR050303">
    <property type="entry name" value="GatZ_KbaZ_carbometab"/>
</dbReference>
<dbReference type="Pfam" id="PF03613">
    <property type="entry name" value="EIID-AGA"/>
    <property type="match status" value="1"/>
</dbReference>
<reference evidence="2 3" key="1">
    <citation type="submission" date="2017-04" db="EMBL/GenBank/DDBJ databases">
        <authorList>
            <person name="Afonso C.L."/>
            <person name="Miller P.J."/>
            <person name="Scott M.A."/>
            <person name="Spackman E."/>
            <person name="Goraichik I."/>
            <person name="Dimitrov K.M."/>
            <person name="Suarez D.L."/>
            <person name="Swayne D.E."/>
        </authorList>
    </citation>
    <scope>NUCLEOTIDE SEQUENCE [LARGE SCALE GENOMIC DNA]</scope>
    <source>
        <strain evidence="2 3">DSM 12555</strain>
    </source>
</reference>
<dbReference type="EMBL" id="FWXH01000002">
    <property type="protein sequence ID" value="SMC19231.1"/>
    <property type="molecule type" value="Genomic_DNA"/>
</dbReference>
<dbReference type="PANTHER" id="PTHR32502:SF23">
    <property type="entry name" value="TRANSPORT PROTEIN, PTS SYSTEM"/>
    <property type="match status" value="1"/>
</dbReference>
<keyword evidence="3" id="KW-1185">Reference proteome</keyword>
<dbReference type="Proteomes" id="UP000192468">
    <property type="component" value="Unassembled WGS sequence"/>
</dbReference>
<dbReference type="STRING" id="1121291.SAMN02745134_00776"/>
<name>A0A1W1X6X0_9CLOT</name>
<dbReference type="RefSeq" id="WP_084113938.1">
    <property type="nucleotide sequence ID" value="NZ_FWXH01000002.1"/>
</dbReference>
<keyword evidence="1" id="KW-1133">Transmembrane helix</keyword>
<dbReference type="InterPro" id="IPR004704">
    <property type="entry name" value="PTS_IID_man"/>
</dbReference>
<dbReference type="GO" id="GO:0005886">
    <property type="term" value="C:plasma membrane"/>
    <property type="evidence" value="ECO:0007669"/>
    <property type="project" value="TreeGrafter"/>
</dbReference>
<proteinExistence type="predicted"/>
<evidence type="ECO:0000313" key="3">
    <source>
        <dbReference type="Proteomes" id="UP000192468"/>
    </source>
</evidence>
<evidence type="ECO:0000256" key="1">
    <source>
        <dbReference type="SAM" id="Phobius"/>
    </source>
</evidence>
<feature type="transmembrane region" description="Helical" evidence="1">
    <location>
        <begin position="256"/>
        <end position="275"/>
    </location>
</feature>
<gene>
    <name evidence="2" type="ORF">SAMN02745134_00776</name>
</gene>
<organism evidence="2 3">
    <name type="scientific">Clostridium acidisoli DSM 12555</name>
    <dbReference type="NCBI Taxonomy" id="1121291"/>
    <lineage>
        <taxon>Bacteria</taxon>
        <taxon>Bacillati</taxon>
        <taxon>Bacillota</taxon>
        <taxon>Clostridia</taxon>
        <taxon>Eubacteriales</taxon>
        <taxon>Clostridiaceae</taxon>
        <taxon>Clostridium</taxon>
    </lineage>
</organism>
<keyword evidence="1" id="KW-0472">Membrane</keyword>
<dbReference type="OrthoDB" id="9795582at2"/>
<feature type="transmembrane region" description="Helical" evidence="1">
    <location>
        <begin position="183"/>
        <end position="208"/>
    </location>
</feature>
<sequence length="276" mass="30107">MSNNLIKDIPVGERKLLRKTFWRSFTLYSSVSPAKQGASGFCYSLMPFINKFYKDPKDKKDALVRNMSYFNTTIPMSTFIMGLTASMEKENSMREDFDTTSINAVKSSLMGPMAGIGDSIFWGVIRVIAAGVAVSMGRTGNVLAPIVFLFLFNIPSIAVKYYGTFLGYSLGAKYIEKLYSSGLINILTKAASIVGLIMVGGMTSQMVTFKTTIQLKMGGASVLNFQGMLDQIFIGIIPLGITLLCFYLLQKKKVSINILLIGVIVLGILISALGIA</sequence>
<feature type="transmembrane region" description="Helical" evidence="1">
    <location>
        <begin position="228"/>
        <end position="249"/>
    </location>
</feature>
<evidence type="ECO:0000313" key="2">
    <source>
        <dbReference type="EMBL" id="SMC19231.1"/>
    </source>
</evidence>
<dbReference type="AlphaFoldDB" id="A0A1W1X6X0"/>
<feature type="transmembrane region" description="Helical" evidence="1">
    <location>
        <begin position="142"/>
        <end position="162"/>
    </location>
</feature>
<feature type="transmembrane region" description="Helical" evidence="1">
    <location>
        <begin position="116"/>
        <end position="136"/>
    </location>
</feature>